<feature type="signal peptide" evidence="1">
    <location>
        <begin position="1"/>
        <end position="27"/>
    </location>
</feature>
<evidence type="ECO:0000259" key="2">
    <source>
        <dbReference type="Pfam" id="PF13501"/>
    </source>
</evidence>
<gene>
    <name evidence="3" type="ORF">sS8_5292</name>
</gene>
<dbReference type="Gene3D" id="2.60.40.2470">
    <property type="entry name" value="SoxY domain"/>
    <property type="match status" value="1"/>
</dbReference>
<keyword evidence="1" id="KW-0732">Signal</keyword>
<organism evidence="3 4">
    <name type="scientific">Methylocaldum marinum</name>
    <dbReference type="NCBI Taxonomy" id="1432792"/>
    <lineage>
        <taxon>Bacteria</taxon>
        <taxon>Pseudomonadati</taxon>
        <taxon>Pseudomonadota</taxon>
        <taxon>Gammaproteobacteria</taxon>
        <taxon>Methylococcales</taxon>
        <taxon>Methylococcaceae</taxon>
        <taxon>Methylocaldum</taxon>
    </lineage>
</organism>
<dbReference type="Proteomes" id="UP000266313">
    <property type="component" value="Chromosome"/>
</dbReference>
<sequence>MALSRRNFIRMLAALAALVSPPLPAFGAAKSRASKRSDNDFSRLLAETLAGASWTETDRITLEVPYLAENGAIVPLSVESSLPNTSRILIFVEKNPTPLVAQFRFQPGADGFASLRLKMNETSPILIIAESEGRFFGTQKLVKVMIGGCG</sequence>
<evidence type="ECO:0000313" key="4">
    <source>
        <dbReference type="Proteomes" id="UP000266313"/>
    </source>
</evidence>
<feature type="chain" id="PRO_5012196984" evidence="1">
    <location>
        <begin position="28"/>
        <end position="150"/>
    </location>
</feature>
<accession>A0A250L044</accession>
<dbReference type="InterPro" id="IPR016568">
    <property type="entry name" value="Sulphur_oxidation_SoxY"/>
</dbReference>
<protein>
    <submittedName>
        <fullName evidence="3">Putative secreted protein</fullName>
    </submittedName>
</protein>
<dbReference type="PROSITE" id="PS51318">
    <property type="entry name" value="TAT"/>
    <property type="match status" value="1"/>
</dbReference>
<dbReference type="PIRSF" id="PIRSF010312">
    <property type="entry name" value="Sulphur_oxidation_SoxY"/>
    <property type="match status" value="1"/>
</dbReference>
<proteinExistence type="predicted"/>
<reference evidence="3 4" key="1">
    <citation type="submission" date="2016-12" db="EMBL/GenBank/DDBJ databases">
        <title>Genome sequencing of Methylocaldum marinum.</title>
        <authorList>
            <person name="Takeuchi M."/>
            <person name="Kamagata Y."/>
            <person name="Hiraoka S."/>
            <person name="Oshima K."/>
            <person name="Hattori M."/>
            <person name="Iwasaki W."/>
        </authorList>
    </citation>
    <scope>NUCLEOTIDE SEQUENCE [LARGE SCALE GENOMIC DNA]</scope>
    <source>
        <strain evidence="3 4">S8</strain>
    </source>
</reference>
<dbReference type="AlphaFoldDB" id="A0A250L044"/>
<dbReference type="RefSeq" id="WP_119632236.1">
    <property type="nucleotide sequence ID" value="NZ_AP017928.1"/>
</dbReference>
<dbReference type="InterPro" id="IPR032711">
    <property type="entry name" value="SoxY"/>
</dbReference>
<evidence type="ECO:0000313" key="3">
    <source>
        <dbReference type="EMBL" id="BBA37212.1"/>
    </source>
</evidence>
<keyword evidence="4" id="KW-1185">Reference proteome</keyword>
<dbReference type="KEGG" id="mmai:sS8_5292"/>
<dbReference type="NCBIfam" id="TIGR04488">
    <property type="entry name" value="SoxY_true_GGCGG"/>
    <property type="match status" value="1"/>
</dbReference>
<dbReference type="EMBL" id="AP017928">
    <property type="protein sequence ID" value="BBA37212.1"/>
    <property type="molecule type" value="Genomic_DNA"/>
</dbReference>
<dbReference type="Pfam" id="PF13501">
    <property type="entry name" value="SoxY"/>
    <property type="match status" value="1"/>
</dbReference>
<name>A0A250L044_9GAMM</name>
<dbReference type="InterPro" id="IPR006311">
    <property type="entry name" value="TAT_signal"/>
</dbReference>
<dbReference type="OrthoDB" id="9798154at2"/>
<dbReference type="InterPro" id="IPR038162">
    <property type="entry name" value="SoxY_sf"/>
</dbReference>
<feature type="domain" description="Ig-like SoxY" evidence="2">
    <location>
        <begin position="51"/>
        <end position="149"/>
    </location>
</feature>
<evidence type="ECO:0000256" key="1">
    <source>
        <dbReference type="SAM" id="SignalP"/>
    </source>
</evidence>